<evidence type="ECO:0000256" key="1">
    <source>
        <dbReference type="ARBA" id="ARBA00022448"/>
    </source>
</evidence>
<dbReference type="PROSITE" id="PS00211">
    <property type="entry name" value="ABC_TRANSPORTER_1"/>
    <property type="match status" value="1"/>
</dbReference>
<dbReference type="Pfam" id="PF00005">
    <property type="entry name" value="ABC_tran"/>
    <property type="match status" value="1"/>
</dbReference>
<dbReference type="PANTHER" id="PTHR43423:SF1">
    <property type="entry name" value="ABC TRANSPORTER I FAMILY MEMBER 17"/>
    <property type="match status" value="1"/>
</dbReference>
<dbReference type="InterPro" id="IPR017871">
    <property type="entry name" value="ABC_transporter-like_CS"/>
</dbReference>
<dbReference type="AlphaFoldDB" id="A0A2N1J5P6"/>
<dbReference type="InterPro" id="IPR027417">
    <property type="entry name" value="P-loop_NTPase"/>
</dbReference>
<sequence length="219" mass="25176">MVIIKNLKLQFANKIVFEKLNLHIKKDAITAIQGPSGIGKTSLFLCINSMIRFEEDYKLSGEILYKKGDKYIDVLTLDDYEVQELRKEIVYVSQHPDLLPMSIYDNLNFFAKTHKIKNKEQSIIEALKQVYLYDEVKDILNKSALKLSGGQQQRLILARALLLKPKLLLLDEPTASLNESLSIKIEKMLKQQNTTIAIISHFKSQIKNIADFKYFLEGV</sequence>
<dbReference type="SMART" id="SM00382">
    <property type="entry name" value="AAA"/>
    <property type="match status" value="1"/>
</dbReference>
<reference evidence="5 6" key="1">
    <citation type="submission" date="2017-09" db="EMBL/GenBank/DDBJ databases">
        <title>Genomics of the genus Arcobacter.</title>
        <authorList>
            <person name="Perez-Cataluna A."/>
            <person name="Figueras M.J."/>
            <person name="Salas-Masso N."/>
        </authorList>
    </citation>
    <scope>NUCLEOTIDE SEQUENCE [LARGE SCALE GENOMIC DNA]</scope>
    <source>
        <strain evidence="5 6">DSM 18005</strain>
    </source>
</reference>
<keyword evidence="6" id="KW-1185">Reference proteome</keyword>
<dbReference type="InterPro" id="IPR003439">
    <property type="entry name" value="ABC_transporter-like_ATP-bd"/>
</dbReference>
<proteinExistence type="predicted"/>
<dbReference type="RefSeq" id="WP_101183549.1">
    <property type="nucleotide sequence ID" value="NZ_CP031218.1"/>
</dbReference>
<dbReference type="GO" id="GO:0016887">
    <property type="term" value="F:ATP hydrolysis activity"/>
    <property type="evidence" value="ECO:0007669"/>
    <property type="project" value="InterPro"/>
</dbReference>
<protein>
    <submittedName>
        <fullName evidence="5">Phosphate ABC transporter ATP-binding protein</fullName>
    </submittedName>
</protein>
<organism evidence="5 6">
    <name type="scientific">Malaciobacter halophilus</name>
    <dbReference type="NCBI Taxonomy" id="197482"/>
    <lineage>
        <taxon>Bacteria</taxon>
        <taxon>Pseudomonadati</taxon>
        <taxon>Campylobacterota</taxon>
        <taxon>Epsilonproteobacteria</taxon>
        <taxon>Campylobacterales</taxon>
        <taxon>Arcobacteraceae</taxon>
        <taxon>Malaciobacter</taxon>
    </lineage>
</organism>
<dbReference type="OrthoDB" id="5448699at2"/>
<evidence type="ECO:0000256" key="3">
    <source>
        <dbReference type="ARBA" id="ARBA00022840"/>
    </source>
</evidence>
<dbReference type="PROSITE" id="PS50893">
    <property type="entry name" value="ABC_TRANSPORTER_2"/>
    <property type="match status" value="1"/>
</dbReference>
<evidence type="ECO:0000313" key="5">
    <source>
        <dbReference type="EMBL" id="PKI81880.1"/>
    </source>
</evidence>
<dbReference type="KEGG" id="ahs:AHALO_0860"/>
<name>A0A2N1J5P6_9BACT</name>
<keyword evidence="1" id="KW-0813">Transport</keyword>
<gene>
    <name evidence="5" type="primary">pstB</name>
    <name evidence="5" type="ORF">CP960_01925</name>
</gene>
<feature type="domain" description="ABC transporter" evidence="4">
    <location>
        <begin position="2"/>
        <end position="219"/>
    </location>
</feature>
<dbReference type="Proteomes" id="UP000233248">
    <property type="component" value="Unassembled WGS sequence"/>
</dbReference>
<dbReference type="EMBL" id="NXIF01000007">
    <property type="protein sequence ID" value="PKI81880.1"/>
    <property type="molecule type" value="Genomic_DNA"/>
</dbReference>
<dbReference type="PANTHER" id="PTHR43423">
    <property type="entry name" value="ABC TRANSPORTER I FAMILY MEMBER 17"/>
    <property type="match status" value="1"/>
</dbReference>
<keyword evidence="3 5" id="KW-0067">ATP-binding</keyword>
<comment type="caution">
    <text evidence="5">The sequence shown here is derived from an EMBL/GenBank/DDBJ whole genome shotgun (WGS) entry which is preliminary data.</text>
</comment>
<evidence type="ECO:0000313" key="6">
    <source>
        <dbReference type="Proteomes" id="UP000233248"/>
    </source>
</evidence>
<dbReference type="InterPro" id="IPR003593">
    <property type="entry name" value="AAA+_ATPase"/>
</dbReference>
<accession>A0A2N1J5P6</accession>
<dbReference type="GO" id="GO:0005524">
    <property type="term" value="F:ATP binding"/>
    <property type="evidence" value="ECO:0007669"/>
    <property type="project" value="UniProtKB-KW"/>
</dbReference>
<evidence type="ECO:0000256" key="2">
    <source>
        <dbReference type="ARBA" id="ARBA00022741"/>
    </source>
</evidence>
<dbReference type="SUPFAM" id="SSF52540">
    <property type="entry name" value="P-loop containing nucleoside triphosphate hydrolases"/>
    <property type="match status" value="1"/>
</dbReference>
<evidence type="ECO:0000259" key="4">
    <source>
        <dbReference type="PROSITE" id="PS50893"/>
    </source>
</evidence>
<keyword evidence="2" id="KW-0547">Nucleotide-binding</keyword>
<dbReference type="Gene3D" id="3.40.50.300">
    <property type="entry name" value="P-loop containing nucleotide triphosphate hydrolases"/>
    <property type="match status" value="1"/>
</dbReference>